<evidence type="ECO:0008006" key="3">
    <source>
        <dbReference type="Google" id="ProtNLM"/>
    </source>
</evidence>
<dbReference type="EMBL" id="QKZR01000001">
    <property type="protein sequence ID" value="PZX44414.1"/>
    <property type="molecule type" value="Genomic_DNA"/>
</dbReference>
<comment type="caution">
    <text evidence="1">The sequence shown here is derived from an EMBL/GenBank/DDBJ whole genome shotgun (WGS) entry which is preliminary data.</text>
</comment>
<evidence type="ECO:0000313" key="2">
    <source>
        <dbReference type="Proteomes" id="UP000248584"/>
    </source>
</evidence>
<accession>A0ABX5Q376</accession>
<evidence type="ECO:0000313" key="1">
    <source>
        <dbReference type="EMBL" id="PZX44414.1"/>
    </source>
</evidence>
<sequence>MKNILIFVILCISCNRKNVDKEKVAIDYKVDTTYYTEENYKRLTNNESLNYEGNWLFMKTRFEKPNSKFIPEGFYCDSTKYKVHIKKKRIENDQKILYKLSNREIFEVPKEAKGLQLFVEKGFLDDIIYCRNKQFIFDLSELKFLETSENVRRYMFLINSNNSNQNRMGMVELKNDNADRKTSFVKFIEGATVEMTENSILY</sequence>
<reference evidence="1 2" key="1">
    <citation type="submission" date="2018-06" db="EMBL/GenBank/DDBJ databases">
        <title>Genomic Encyclopedia of Archaeal and Bacterial Type Strains, Phase II (KMG-II): from individual species to whole genera.</title>
        <authorList>
            <person name="Goeker M."/>
        </authorList>
    </citation>
    <scope>NUCLEOTIDE SEQUENCE [LARGE SCALE GENOMIC DNA]</scope>
    <source>
        <strain evidence="1 2">DSM 17205</strain>
    </source>
</reference>
<protein>
    <recommendedName>
        <fullName evidence="3">Lipoprotein</fullName>
    </recommendedName>
</protein>
<gene>
    <name evidence="1" type="ORF">LX97_01425</name>
</gene>
<keyword evidence="2" id="KW-1185">Reference proteome</keyword>
<dbReference type="RefSeq" id="WP_015362265.1">
    <property type="nucleotide sequence ID" value="NZ_QKZR01000001.1"/>
</dbReference>
<name>A0ABX5Q376_9FLAO</name>
<proteinExistence type="predicted"/>
<dbReference type="Proteomes" id="UP000248584">
    <property type="component" value="Unassembled WGS sequence"/>
</dbReference>
<organism evidence="1 2">
    <name type="scientific">Nonlabens dokdonensis</name>
    <dbReference type="NCBI Taxonomy" id="328515"/>
    <lineage>
        <taxon>Bacteria</taxon>
        <taxon>Pseudomonadati</taxon>
        <taxon>Bacteroidota</taxon>
        <taxon>Flavobacteriia</taxon>
        <taxon>Flavobacteriales</taxon>
        <taxon>Flavobacteriaceae</taxon>
        <taxon>Nonlabens</taxon>
    </lineage>
</organism>